<dbReference type="SMART" id="SM00487">
    <property type="entry name" value="DEXDc"/>
    <property type="match status" value="1"/>
</dbReference>
<dbReference type="InterPro" id="IPR051493">
    <property type="entry name" value="CHD"/>
</dbReference>
<dbReference type="Pfam" id="PF23078">
    <property type="entry name" value="HTH_CHD6-9"/>
    <property type="match status" value="1"/>
</dbReference>
<dbReference type="Pfam" id="PF00271">
    <property type="entry name" value="Helicase_C"/>
    <property type="match status" value="1"/>
</dbReference>
<feature type="compositionally biased region" description="Low complexity" evidence="11">
    <location>
        <begin position="2320"/>
        <end position="2331"/>
    </location>
</feature>
<dbReference type="Gene3D" id="2.40.50.40">
    <property type="match status" value="2"/>
</dbReference>
<accession>A0A811JTK6</accession>
<dbReference type="SUPFAM" id="SSF52540">
    <property type="entry name" value="P-loop containing nucleoside triphosphate hydrolases"/>
    <property type="match status" value="2"/>
</dbReference>
<gene>
    <name evidence="15" type="ORF">BOKJ2_LOCUS1380</name>
</gene>
<proteinExistence type="predicted"/>
<dbReference type="Pfam" id="PF00385">
    <property type="entry name" value="Chromo"/>
    <property type="match status" value="1"/>
</dbReference>
<dbReference type="Pfam" id="PF07533">
    <property type="entry name" value="BRK"/>
    <property type="match status" value="2"/>
</dbReference>
<feature type="compositionally biased region" description="Basic and acidic residues" evidence="11">
    <location>
        <begin position="1600"/>
        <end position="1610"/>
    </location>
</feature>
<dbReference type="InterPro" id="IPR000953">
    <property type="entry name" value="Chromo/chromo_shadow_dom"/>
</dbReference>
<comment type="caution">
    <text evidence="15">The sequence shown here is derived from an EMBL/GenBank/DDBJ whole genome shotgun (WGS) entry which is preliminary data.</text>
</comment>
<dbReference type="SMART" id="SM00490">
    <property type="entry name" value="HELICc"/>
    <property type="match status" value="1"/>
</dbReference>
<dbReference type="InterPro" id="IPR014001">
    <property type="entry name" value="Helicase_ATP-bd"/>
</dbReference>
<dbReference type="GO" id="GO:0003677">
    <property type="term" value="F:DNA binding"/>
    <property type="evidence" value="ECO:0007669"/>
    <property type="project" value="UniProtKB-KW"/>
</dbReference>
<feature type="compositionally biased region" description="Low complexity" evidence="11">
    <location>
        <begin position="240"/>
        <end position="255"/>
    </location>
</feature>
<dbReference type="Gene3D" id="3.40.50.10810">
    <property type="entry name" value="Tandem AAA-ATPase domain"/>
    <property type="match status" value="1"/>
</dbReference>
<feature type="compositionally biased region" description="Low complexity" evidence="11">
    <location>
        <begin position="2612"/>
        <end position="2630"/>
    </location>
</feature>
<evidence type="ECO:0000256" key="1">
    <source>
        <dbReference type="ARBA" id="ARBA00004123"/>
    </source>
</evidence>
<dbReference type="InterPro" id="IPR038718">
    <property type="entry name" value="SNF2-like_sf"/>
</dbReference>
<name>A0A811JTK6_9BILA</name>
<reference evidence="15" key="1">
    <citation type="submission" date="2020-09" db="EMBL/GenBank/DDBJ databases">
        <authorList>
            <person name="Kikuchi T."/>
        </authorList>
    </citation>
    <scope>NUCLEOTIDE SEQUENCE</scope>
    <source>
        <strain evidence="15">SH1</strain>
    </source>
</reference>
<feature type="compositionally biased region" description="Polar residues" evidence="11">
    <location>
        <begin position="256"/>
        <end position="272"/>
    </location>
</feature>
<dbReference type="EMBL" id="CAJFDH010000001">
    <property type="protein sequence ID" value="CAD5206696.1"/>
    <property type="molecule type" value="Genomic_DNA"/>
</dbReference>
<dbReference type="InterPro" id="IPR023780">
    <property type="entry name" value="Chromo_domain"/>
</dbReference>
<evidence type="ECO:0000256" key="4">
    <source>
        <dbReference type="ARBA" id="ARBA00022801"/>
    </source>
</evidence>
<feature type="region of interest" description="Disordered" evidence="11">
    <location>
        <begin position="811"/>
        <end position="858"/>
    </location>
</feature>
<feature type="domain" description="Helicase C-terminal" evidence="14">
    <location>
        <begin position="1318"/>
        <end position="1474"/>
    </location>
</feature>
<comment type="subcellular location">
    <subcellularLocation>
        <location evidence="1">Nucleus</location>
    </subcellularLocation>
</comment>
<dbReference type="CDD" id="cd18793">
    <property type="entry name" value="SF2_C_SNF"/>
    <property type="match status" value="1"/>
</dbReference>
<dbReference type="GO" id="GO:0016787">
    <property type="term" value="F:hydrolase activity"/>
    <property type="evidence" value="ECO:0007669"/>
    <property type="project" value="UniProtKB-KW"/>
</dbReference>
<organism evidence="15 16">
    <name type="scientific">Bursaphelenchus okinawaensis</name>
    <dbReference type="NCBI Taxonomy" id="465554"/>
    <lineage>
        <taxon>Eukaryota</taxon>
        <taxon>Metazoa</taxon>
        <taxon>Ecdysozoa</taxon>
        <taxon>Nematoda</taxon>
        <taxon>Chromadorea</taxon>
        <taxon>Rhabditida</taxon>
        <taxon>Tylenchina</taxon>
        <taxon>Tylenchomorpha</taxon>
        <taxon>Aphelenchoidea</taxon>
        <taxon>Aphelenchoididae</taxon>
        <taxon>Bursaphelenchus</taxon>
    </lineage>
</organism>
<keyword evidence="2" id="KW-0677">Repeat</keyword>
<evidence type="ECO:0000256" key="7">
    <source>
        <dbReference type="ARBA" id="ARBA00023015"/>
    </source>
</evidence>
<feature type="compositionally biased region" description="Low complexity" evidence="11">
    <location>
        <begin position="196"/>
        <end position="210"/>
    </location>
</feature>
<dbReference type="Proteomes" id="UP000783686">
    <property type="component" value="Unassembled WGS sequence"/>
</dbReference>
<sequence length="2650" mass="295475">MEEGDEYVPQISQMDYNLIDNNGTNRSGYYNHDPLRQMGDMYMQQTSQQLPPQQHMNHQGYMNMHGYPPAQATMPCQSGLQQMPSATPPAKKRGGGRKKANAATPAPTEQKFPANPPQNMMYPANYQIPGQQQVPLHANTPPGMRMPTPGYGNYMGYPPNSKWMEYGQVQQGPQFRCPPQNAYPGYNGPQQNYYNQGMPPGQQQPQQQQIPPRPQFYGQGYPNMNYPGQQPARYPTPQQNYYGDPNYPGYNPAYGQTPQQPSKNTPSSTNQPGMPIPPSSAAQQPSYPSGPPQSIPPTNGAYPSATPSSIPNAQRPGFNGMPAQPQQQPPSQSTSQYHPQGSYYPQMPNPQMLQQGIMELERQLHFLVQQPPNPEVSSRMEQVQMRLNQMKSQHQQAMSAATASNGKPVQMPPSQQQQQPHSSPLTPSQRMPATPQSGMYPSYPNPQEKPTPELSNSIHSQQPSSVGSASMGPHSIPPSNSTSSVSVMQTAASQVQVNITPEATGRTLISVYHQYPSSDPTMTEANALQKDSVPPEPVPSSVSNGYSKNSSNSKTASSPPASASQASSESYSNSFLNSNFPPKEQEQPTFNSLEVKPEITSQPTTQQPPVLAAVNDIPLMSTSDVRQEVKPEFTEKPVSPPKPVFEEHETDLLSTFKRPESTSEAEFTVKAKHPKEVVEASFDEYVKPKKVVAPKPPPKKAPTPARKRKKAPSDVSSDEDHDFTVETKKKKGKAAPIVKPVEEVDPVFTDFVEKRRSGRTKNERTYEDRMDTDEELMEVMGPSTSYMEDTPPPATAEFIVEKILGLRLAMRKRQKSASVEDETSNGKDGSEESKDNVKTEEQKPASSKKVESEEEEEEVEEFYVKFKNKSYLHCEWKTMEELEELDRRILPKVNRFKAKWVEDNEYFNPDYTVVDRIVDEHVDEDGEQSYLVKWKSLQYEDSTWESLDVVSKKKIDEYHRNNEVDPSKTKETVRPDPEDWEEIKDTREYKDGNTLREYQVVGVNWLLFCYYNSRNCILADEMGLGKTVQTITFLQGVYDVGIHGPFLVVVPLSTLPNWEREFETWTDMNCVVYYGTSVSREMIQNYEMYYDKNDVKRRNVAKFDVLLTTFEMVISDVDILKKVNYRVCVIDEAHRLKNRNSKLLTNGLLSFNFEHRVLLTGTPLQNNIQELYSLLSFLEPEQFHSSDLFLQEFGQCQTEEQVQKLQEILKPMMLRRLKEDVEKTLQPKEETIIEVQLSNIQKKYYRAILERNFTHLLKGSMPSLMNTMMELRKCCNHPFLIKGAEEQIISELKPLHANKSEDELNNLALIQSSGKLVLIDKLLPKLRQDGHKVLIFSQMVKVLDLLEEFLVQMNYSFERIDGNVRGDLRQAAIDRFSRKDSDRFVFLLCTRAGGLGINLTAADTVIIFDSDWNPQNDLQAQARCHRIGQTKMVKVYRLITSNTYEREMFDKASLKLGLDKAVLQSMAPKENSQQMTRQEVEDLLKKGAYGAVMDEDNEGSKFSEEDIDTILSRRTQTIKLEPGVKGSTFAKASFTSSSNREDIDVNDPNFWSKWAKKANVDVDSGSNELILLEPRARKKRFEEGYKGLHDGGESDGEEGSEGRKSADFSKNRSGKKRKRGDDDDDYITYVPDELTFNKSEYFKVEKLLNTWGWGRWKVMKEQSDVSLSLNDIEHIARTLLLHNIREHKGDEKTKEFVYHLITPSGETASKNDKKSHGEYNEGWASLPEYNPPNFAIDVSFTRHIHRHANKLLHRMFHLFLLQNHVVTKEDAVKIYEEKDYKDIDLKVPSVGDPPLPNWDADCDKCFIIGIYKHGMENYDIIKRDEKLCFIDKNIEEMPTTLELNTRFKRIMLLVSRQLETAMSGSTSTTTTVKWSKSEEMEFMRVLRIYGVKDDNEGQNVINWNRFRELSVNLQQKTDAQMLEQLYCVLAMCTKEQGRELSPIDMRRASMVDPIPVRKAEKLMNRLHLMRKIHAIVSAGIQKVRTSLKLCSSETMYSGWEEKHDEQLLVVVDHHGLDKITQKLTALPSFEKFAKQIEENDLVRRVVEICTTLETGKWNGKGSVDLIDDEDAMSSLDAQALAMLQAFGQSVSTPNASRISSSQQKRNRKKASVSGSSTAQQLANLNDPAYLLSMLNALGATGGSGSSQQQMQQLNALLSMFTLMGPMMNNGANDPASKQAMQMLMAMMGGNDALNLTTSASTKPTASITKGTSQNSAAATTAAASAPTSIPADVTPSLPSTSATATAKVKEITKPEDMSMVEILKCLNYTKNSHIPVIHTETKEKLSGSKAPLLSNLESWLAANPKYQVDSEAALNPANQTSASTSEPSTSAVKKTSVVAPKVEKPTPSTSKTTAKTEDPKIGVVNRVTGQLLPEDKWPTLGELASWLDKNPGNDVQDTFGLIVKAILPSNYHQRISKVTAPKTTTANANSLSALEQSLIQSMGLGGANSMENLQMQLMLQQLMMGSSMQNAYNPYMHLMGGSATATSLPSTTANANNVDAAILAMFGSGAVPTTTATTSKPTAATTASNMASALGAASTSASNQAINDMLTTELLSNPVLLNQLIGANGTNAAALSSLGLGSLNPMDLNAALQMSMLTSALGDLSQTTQAMASPSSSKKPSQPASGKASKLNAVVEKLASSSSQNTNGNH</sequence>
<protein>
    <submittedName>
        <fullName evidence="15">Uncharacterized protein</fullName>
    </submittedName>
</protein>
<feature type="compositionally biased region" description="Basic and acidic residues" evidence="11">
    <location>
        <begin position="754"/>
        <end position="769"/>
    </location>
</feature>
<dbReference type="OrthoDB" id="5857104at2759"/>
<dbReference type="PANTHER" id="PTHR46850:SF1">
    <property type="entry name" value="CHROMODOMAIN-HELICASE-DNA-BINDING PROTEIN 9"/>
    <property type="match status" value="1"/>
</dbReference>
<dbReference type="PROSITE" id="PS51194">
    <property type="entry name" value="HELICASE_CTER"/>
    <property type="match status" value="1"/>
</dbReference>
<dbReference type="Proteomes" id="UP000614601">
    <property type="component" value="Unassembled WGS sequence"/>
</dbReference>
<dbReference type="Pfam" id="PF00176">
    <property type="entry name" value="SNF2-rel_dom"/>
    <property type="match status" value="1"/>
</dbReference>
<keyword evidence="8" id="KW-0238">DNA-binding</keyword>
<evidence type="ECO:0000313" key="15">
    <source>
        <dbReference type="EMBL" id="CAD5206696.1"/>
    </source>
</evidence>
<feature type="compositionally biased region" description="Low complexity" evidence="11">
    <location>
        <begin position="322"/>
        <end position="340"/>
    </location>
</feature>
<dbReference type="CDD" id="cd17995">
    <property type="entry name" value="DEXHc_CHD6_7_8_9"/>
    <property type="match status" value="1"/>
</dbReference>
<dbReference type="FunFam" id="3.40.50.10810:FF:000003">
    <property type="entry name" value="chromodomain-helicase-DNA-binding protein 8 isoform X4"/>
    <property type="match status" value="1"/>
</dbReference>
<feature type="compositionally biased region" description="Low complexity" evidence="11">
    <location>
        <begin position="473"/>
        <end position="486"/>
    </location>
</feature>
<feature type="compositionally biased region" description="Polar residues" evidence="11">
    <location>
        <begin position="375"/>
        <end position="407"/>
    </location>
</feature>
<feature type="region of interest" description="Disordered" evidence="11">
    <location>
        <begin position="172"/>
        <end position="491"/>
    </location>
</feature>
<feature type="compositionally biased region" description="Polar residues" evidence="11">
    <location>
        <begin position="2092"/>
        <end position="2103"/>
    </location>
</feature>
<dbReference type="EMBL" id="CAJFCW020000001">
    <property type="protein sequence ID" value="CAG9082811.1"/>
    <property type="molecule type" value="Genomic_DNA"/>
</dbReference>
<dbReference type="PROSITE" id="PS50013">
    <property type="entry name" value="CHROMO_2"/>
    <property type="match status" value="1"/>
</dbReference>
<feature type="compositionally biased region" description="Polar residues" evidence="11">
    <location>
        <begin position="453"/>
        <end position="468"/>
    </location>
</feature>
<evidence type="ECO:0000256" key="5">
    <source>
        <dbReference type="ARBA" id="ARBA00022840"/>
    </source>
</evidence>
<evidence type="ECO:0000256" key="10">
    <source>
        <dbReference type="ARBA" id="ARBA00023242"/>
    </source>
</evidence>
<dbReference type="SUPFAM" id="SSF160481">
    <property type="entry name" value="BRK domain-like"/>
    <property type="match status" value="2"/>
</dbReference>
<dbReference type="InterPro" id="IPR056342">
    <property type="entry name" value="HTH_CHD6-9"/>
</dbReference>
<dbReference type="InterPro" id="IPR037259">
    <property type="entry name" value="BRK_sf"/>
</dbReference>
<evidence type="ECO:0000256" key="11">
    <source>
        <dbReference type="SAM" id="MobiDB-lite"/>
    </source>
</evidence>
<feature type="compositionally biased region" description="Low complexity" evidence="11">
    <location>
        <begin position="2215"/>
        <end position="2239"/>
    </location>
</feature>
<feature type="region of interest" description="Disordered" evidence="11">
    <location>
        <begin position="80"/>
        <end position="115"/>
    </location>
</feature>
<feature type="compositionally biased region" description="Polar residues" evidence="11">
    <location>
        <begin position="599"/>
        <end position="608"/>
    </location>
</feature>
<keyword evidence="6" id="KW-0156">Chromatin regulator</keyword>
<feature type="compositionally biased region" description="Polar residues" evidence="11">
    <location>
        <begin position="2202"/>
        <end position="2214"/>
    </location>
</feature>
<dbReference type="InterPro" id="IPR000330">
    <property type="entry name" value="SNF2_N"/>
</dbReference>
<dbReference type="GO" id="GO:0005634">
    <property type="term" value="C:nucleus"/>
    <property type="evidence" value="ECO:0007669"/>
    <property type="project" value="UniProtKB-SubCell"/>
</dbReference>
<keyword evidence="4" id="KW-0378">Hydrolase</keyword>
<keyword evidence="7" id="KW-0805">Transcription regulation</keyword>
<evidence type="ECO:0000259" key="14">
    <source>
        <dbReference type="PROSITE" id="PS51194"/>
    </source>
</evidence>
<keyword evidence="10" id="KW-0539">Nucleus</keyword>
<dbReference type="SUPFAM" id="SSF54160">
    <property type="entry name" value="Chromo domain-like"/>
    <property type="match status" value="2"/>
</dbReference>
<dbReference type="GO" id="GO:0006325">
    <property type="term" value="P:chromatin organization"/>
    <property type="evidence" value="ECO:0007669"/>
    <property type="project" value="UniProtKB-KW"/>
</dbReference>
<keyword evidence="16" id="KW-1185">Reference proteome</keyword>
<dbReference type="CDD" id="cd18659">
    <property type="entry name" value="CD2_tandem"/>
    <property type="match status" value="1"/>
</dbReference>
<feature type="domain" description="Chromo" evidence="12">
    <location>
        <begin position="912"/>
        <end position="970"/>
    </location>
</feature>
<evidence type="ECO:0000313" key="16">
    <source>
        <dbReference type="Proteomes" id="UP000614601"/>
    </source>
</evidence>
<evidence type="ECO:0000256" key="2">
    <source>
        <dbReference type="ARBA" id="ARBA00022737"/>
    </source>
</evidence>
<keyword evidence="9" id="KW-0804">Transcription</keyword>
<feature type="compositionally biased region" description="Basic and acidic residues" evidence="11">
    <location>
        <begin position="824"/>
        <end position="851"/>
    </location>
</feature>
<feature type="compositionally biased region" description="Basic residues" evidence="11">
    <location>
        <begin position="90"/>
        <end position="100"/>
    </location>
</feature>
<keyword evidence="5" id="KW-0067">ATP-binding</keyword>
<feature type="compositionally biased region" description="Basic and acidic residues" evidence="11">
    <location>
        <begin position="1583"/>
        <end position="1592"/>
    </location>
</feature>
<evidence type="ECO:0000256" key="6">
    <source>
        <dbReference type="ARBA" id="ARBA00022853"/>
    </source>
</evidence>
<dbReference type="InterPro" id="IPR049730">
    <property type="entry name" value="SNF2/RAD54-like_C"/>
</dbReference>
<feature type="region of interest" description="Disordered" evidence="11">
    <location>
        <begin position="2316"/>
        <end position="2355"/>
    </location>
</feature>
<feature type="domain" description="Helicase ATP-binding" evidence="13">
    <location>
        <begin position="1007"/>
        <end position="1181"/>
    </location>
</feature>
<keyword evidence="3" id="KW-0547">Nucleotide-binding</keyword>
<evidence type="ECO:0000259" key="12">
    <source>
        <dbReference type="PROSITE" id="PS50013"/>
    </source>
</evidence>
<feature type="region of interest" description="Disordered" evidence="11">
    <location>
        <begin position="516"/>
        <end position="610"/>
    </location>
</feature>
<dbReference type="Gene3D" id="1.10.10.60">
    <property type="entry name" value="Homeodomain-like"/>
    <property type="match status" value="2"/>
</dbReference>
<evidence type="ECO:0000256" key="3">
    <source>
        <dbReference type="ARBA" id="ARBA00022741"/>
    </source>
</evidence>
<evidence type="ECO:0000259" key="13">
    <source>
        <dbReference type="PROSITE" id="PS51192"/>
    </source>
</evidence>
<dbReference type="InterPro" id="IPR027417">
    <property type="entry name" value="P-loop_NTPase"/>
</dbReference>
<dbReference type="PROSITE" id="PS51192">
    <property type="entry name" value="HELICASE_ATP_BIND_1"/>
    <property type="match status" value="1"/>
</dbReference>
<feature type="compositionally biased region" description="Low complexity" evidence="11">
    <location>
        <begin position="539"/>
        <end position="579"/>
    </location>
</feature>
<evidence type="ECO:0000256" key="8">
    <source>
        <dbReference type="ARBA" id="ARBA00023125"/>
    </source>
</evidence>
<feature type="region of interest" description="Disordered" evidence="11">
    <location>
        <begin position="1583"/>
        <end position="1624"/>
    </location>
</feature>
<evidence type="ECO:0000256" key="9">
    <source>
        <dbReference type="ARBA" id="ARBA00023163"/>
    </source>
</evidence>
<dbReference type="InterPro" id="IPR001650">
    <property type="entry name" value="Helicase_C-like"/>
</dbReference>
<feature type="compositionally biased region" description="Low complexity" evidence="11">
    <location>
        <begin position="408"/>
        <end position="429"/>
    </location>
</feature>
<dbReference type="InterPro" id="IPR016197">
    <property type="entry name" value="Chromo-like_dom_sf"/>
</dbReference>
<dbReference type="GO" id="GO:0005524">
    <property type="term" value="F:ATP binding"/>
    <property type="evidence" value="ECO:0007669"/>
    <property type="project" value="UniProtKB-KW"/>
</dbReference>
<dbReference type="InterPro" id="IPR006576">
    <property type="entry name" value="BRK_domain"/>
</dbReference>
<feature type="region of interest" description="Disordered" evidence="11">
    <location>
        <begin position="2202"/>
        <end position="2239"/>
    </location>
</feature>
<feature type="region of interest" description="Disordered" evidence="11">
    <location>
        <begin position="2092"/>
        <end position="2118"/>
    </location>
</feature>
<dbReference type="SMART" id="SM00592">
    <property type="entry name" value="BRK"/>
    <property type="match status" value="2"/>
</dbReference>
<dbReference type="Gene3D" id="3.40.50.300">
    <property type="entry name" value="P-loop containing nucleotide triphosphate hydrolases"/>
    <property type="match status" value="1"/>
</dbReference>
<dbReference type="Gene3D" id="3.40.5.120">
    <property type="match status" value="2"/>
</dbReference>
<dbReference type="FunFam" id="3.40.50.300:FF:000015">
    <property type="entry name" value="chromodomain-helicase-DNA-binding protein 9 isoform X1"/>
    <property type="match status" value="1"/>
</dbReference>
<feature type="region of interest" description="Disordered" evidence="11">
    <location>
        <begin position="2607"/>
        <end position="2630"/>
    </location>
</feature>
<dbReference type="SMART" id="SM00298">
    <property type="entry name" value="CHROMO"/>
    <property type="match status" value="2"/>
</dbReference>
<feature type="region of interest" description="Disordered" evidence="11">
    <location>
        <begin position="754"/>
        <end position="774"/>
    </location>
</feature>
<feature type="region of interest" description="Disordered" evidence="11">
    <location>
        <begin position="686"/>
        <end position="737"/>
    </location>
</feature>
<dbReference type="CDD" id="cd18668">
    <property type="entry name" value="CD1_tandem_CHD5-9_like"/>
    <property type="match status" value="1"/>
</dbReference>
<dbReference type="PANTHER" id="PTHR46850">
    <property type="entry name" value="CHROMODOMAIN-HELICASE-DNA-BINDING PROTEIN 9"/>
    <property type="match status" value="1"/>
</dbReference>
<feature type="compositionally biased region" description="Polar residues" evidence="11">
    <location>
        <begin position="516"/>
        <end position="526"/>
    </location>
</feature>